<keyword evidence="1" id="KW-0472">Membrane</keyword>
<evidence type="ECO:0000256" key="1">
    <source>
        <dbReference type="HAMAP-Rule" id="MF_00386"/>
    </source>
</evidence>
<dbReference type="Pfam" id="PF01809">
    <property type="entry name" value="YidD"/>
    <property type="match status" value="1"/>
</dbReference>
<sequence length="84" mass="9272">MIALLLSLPIRAYRALISPFLPARCRFHPSCSVYAIEALEGHGALKGLWLILRRLGRCHPFHPGGLDPVPPTGKAPHRLSRRAS</sequence>
<evidence type="ECO:0000313" key="3">
    <source>
        <dbReference type="EMBL" id="AKU92849.1"/>
    </source>
</evidence>
<feature type="compositionally biased region" description="Basic residues" evidence="2">
    <location>
        <begin position="75"/>
        <end position="84"/>
    </location>
</feature>
<dbReference type="EMBL" id="CP012332">
    <property type="protein sequence ID" value="AKU92849.1"/>
    <property type="molecule type" value="Genomic_DNA"/>
</dbReference>
<name>A0A0K1PIB1_9BACT</name>
<keyword evidence="4" id="KW-1185">Reference proteome</keyword>
<dbReference type="Proteomes" id="UP000055590">
    <property type="component" value="Chromosome"/>
</dbReference>
<dbReference type="PANTHER" id="PTHR33383">
    <property type="entry name" value="MEMBRANE PROTEIN INSERTION EFFICIENCY FACTOR-RELATED"/>
    <property type="match status" value="1"/>
</dbReference>
<organism evidence="3 4">
    <name type="scientific">Vulgatibacter incomptus</name>
    <dbReference type="NCBI Taxonomy" id="1391653"/>
    <lineage>
        <taxon>Bacteria</taxon>
        <taxon>Pseudomonadati</taxon>
        <taxon>Myxococcota</taxon>
        <taxon>Myxococcia</taxon>
        <taxon>Myxococcales</taxon>
        <taxon>Cystobacterineae</taxon>
        <taxon>Vulgatibacteraceae</taxon>
        <taxon>Vulgatibacter</taxon>
    </lineage>
</organism>
<dbReference type="AlphaFoldDB" id="A0A0K1PIB1"/>
<dbReference type="NCBIfam" id="TIGR00278">
    <property type="entry name" value="membrane protein insertion efficiency factor YidD"/>
    <property type="match status" value="1"/>
</dbReference>
<comment type="function">
    <text evidence="1">Could be involved in insertion of integral membrane proteins into the membrane.</text>
</comment>
<dbReference type="PANTHER" id="PTHR33383:SF1">
    <property type="entry name" value="MEMBRANE PROTEIN INSERTION EFFICIENCY FACTOR-RELATED"/>
    <property type="match status" value="1"/>
</dbReference>
<dbReference type="SMART" id="SM01234">
    <property type="entry name" value="Haemolytic"/>
    <property type="match status" value="1"/>
</dbReference>
<proteinExistence type="inferred from homology"/>
<comment type="similarity">
    <text evidence="1">Belongs to the UPF0161 family.</text>
</comment>
<accession>A0A0K1PIB1</accession>
<evidence type="ECO:0000313" key="4">
    <source>
        <dbReference type="Proteomes" id="UP000055590"/>
    </source>
</evidence>
<evidence type="ECO:0000256" key="2">
    <source>
        <dbReference type="SAM" id="MobiDB-lite"/>
    </source>
</evidence>
<dbReference type="KEGG" id="vin:AKJ08_3236"/>
<protein>
    <recommendedName>
        <fullName evidence="1">Putative membrane protein insertion efficiency factor</fullName>
    </recommendedName>
</protein>
<keyword evidence="1" id="KW-1003">Cell membrane</keyword>
<comment type="subcellular location">
    <subcellularLocation>
        <location evidence="1">Cell membrane</location>
        <topology evidence="1">Peripheral membrane protein</topology>
        <orientation evidence="1">Cytoplasmic side</orientation>
    </subcellularLocation>
</comment>
<gene>
    <name evidence="3" type="ORF">AKJ08_3236</name>
</gene>
<dbReference type="RefSeq" id="WP_050726959.1">
    <property type="nucleotide sequence ID" value="NZ_CP012332.1"/>
</dbReference>
<dbReference type="STRING" id="1391653.AKJ08_3236"/>
<dbReference type="GO" id="GO:0005886">
    <property type="term" value="C:plasma membrane"/>
    <property type="evidence" value="ECO:0007669"/>
    <property type="project" value="UniProtKB-SubCell"/>
</dbReference>
<dbReference type="HAMAP" id="MF_00386">
    <property type="entry name" value="UPF0161_YidD"/>
    <property type="match status" value="1"/>
</dbReference>
<reference evidence="3 4" key="1">
    <citation type="submission" date="2015-08" db="EMBL/GenBank/DDBJ databases">
        <authorList>
            <person name="Babu N.S."/>
            <person name="Beckwith C.J."/>
            <person name="Beseler K.G."/>
            <person name="Brison A."/>
            <person name="Carone J.V."/>
            <person name="Caskin T.P."/>
            <person name="Diamond M."/>
            <person name="Durham M.E."/>
            <person name="Foxe J.M."/>
            <person name="Go M."/>
            <person name="Henderson B.A."/>
            <person name="Jones I.B."/>
            <person name="McGettigan J.A."/>
            <person name="Micheletti S.J."/>
            <person name="Nasrallah M.E."/>
            <person name="Ortiz D."/>
            <person name="Piller C.R."/>
            <person name="Privatt S.R."/>
            <person name="Schneider S.L."/>
            <person name="Sharp S."/>
            <person name="Smith T.C."/>
            <person name="Stanton J.D."/>
            <person name="Ullery H.E."/>
            <person name="Wilson R.J."/>
            <person name="Serrano M.G."/>
            <person name="Buck G."/>
            <person name="Lee V."/>
            <person name="Wang Y."/>
            <person name="Carvalho R."/>
            <person name="Voegtly L."/>
            <person name="Shi R."/>
            <person name="Duckworth R."/>
            <person name="Johnson A."/>
            <person name="Loviza R."/>
            <person name="Walstead R."/>
            <person name="Shah Z."/>
            <person name="Kiflezghi M."/>
            <person name="Wade K."/>
            <person name="Ball S.L."/>
            <person name="Bradley K.W."/>
            <person name="Asai D.J."/>
            <person name="Bowman C.A."/>
            <person name="Russell D.A."/>
            <person name="Pope W.H."/>
            <person name="Jacobs-Sera D."/>
            <person name="Hendrix R.W."/>
            <person name="Hatfull G.F."/>
        </authorList>
    </citation>
    <scope>NUCLEOTIDE SEQUENCE [LARGE SCALE GENOMIC DNA]</scope>
    <source>
        <strain evidence="3 4">DSM 27710</strain>
    </source>
</reference>
<feature type="region of interest" description="Disordered" evidence="2">
    <location>
        <begin position="64"/>
        <end position="84"/>
    </location>
</feature>
<dbReference type="OrthoDB" id="9801753at2"/>
<dbReference type="PATRIC" id="fig|1391653.3.peg.3381"/>
<dbReference type="InterPro" id="IPR002696">
    <property type="entry name" value="Membr_insert_effic_factor_YidD"/>
</dbReference>